<dbReference type="Proteomes" id="UP000295818">
    <property type="component" value="Unassembled WGS sequence"/>
</dbReference>
<feature type="region of interest" description="Disordered" evidence="1">
    <location>
        <begin position="35"/>
        <end position="115"/>
    </location>
</feature>
<accession>A0ABY2BJP3</accession>
<dbReference type="EMBL" id="SLWM01000006">
    <property type="protein sequence ID" value="TCO22747.1"/>
    <property type="molecule type" value="Genomic_DNA"/>
</dbReference>
<keyword evidence="3" id="KW-1185">Reference proteome</keyword>
<feature type="compositionally biased region" description="Basic residues" evidence="1">
    <location>
        <begin position="48"/>
        <end position="57"/>
    </location>
</feature>
<gene>
    <name evidence="2" type="ORF">EV644_10654</name>
</gene>
<evidence type="ECO:0000313" key="3">
    <source>
        <dbReference type="Proteomes" id="UP000295818"/>
    </source>
</evidence>
<name>A0ABY2BJP3_9ACTN</name>
<reference evidence="2 3" key="1">
    <citation type="journal article" date="2015" name="Stand. Genomic Sci.">
        <title>Genomic Encyclopedia of Bacterial and Archaeal Type Strains, Phase III: the genomes of soil and plant-associated and newly described type strains.</title>
        <authorList>
            <person name="Whitman W.B."/>
            <person name="Woyke T."/>
            <person name="Klenk H.P."/>
            <person name="Zhou Y."/>
            <person name="Lilburn T.G."/>
            <person name="Beck B.J."/>
            <person name="De Vos P."/>
            <person name="Vandamme P."/>
            <person name="Eisen J.A."/>
            <person name="Garrity G."/>
            <person name="Hugenholtz P."/>
            <person name="Kyrpides N.C."/>
        </authorList>
    </citation>
    <scope>NUCLEOTIDE SEQUENCE [LARGE SCALE GENOMIC DNA]</scope>
    <source>
        <strain evidence="2 3">VKM Ac-2538</strain>
    </source>
</reference>
<organism evidence="2 3">
    <name type="scientific">Kribbella orskensis</name>
    <dbReference type="NCBI Taxonomy" id="2512216"/>
    <lineage>
        <taxon>Bacteria</taxon>
        <taxon>Bacillati</taxon>
        <taxon>Actinomycetota</taxon>
        <taxon>Actinomycetes</taxon>
        <taxon>Propionibacteriales</taxon>
        <taxon>Kribbellaceae</taxon>
        <taxon>Kribbella</taxon>
    </lineage>
</organism>
<evidence type="ECO:0000256" key="1">
    <source>
        <dbReference type="SAM" id="MobiDB-lite"/>
    </source>
</evidence>
<sequence length="233" mass="25463">MATVSPCPSSDEIAARGGQQVNHAVVDMSTTLTAKQYSTTQHPAQDKRRARHRRRGRPDRVRRLAAAPRHVAGHGAQPGRHSAGLLRRLRLAGDRRRRPTHPTMDRAPAPPSHLLSGAVRRKAIGAPVVPEGCARLVIDDVPSATHRRPQHSSDAEAREVRCSRGLTLLSQGCSTKQQVATVEDRERGIGWRRKRSLSRWPLRGGCFCRLGTVLAGTPSCRPAGLLGCEVHRS</sequence>
<proteinExistence type="predicted"/>
<comment type="caution">
    <text evidence="2">The sequence shown here is derived from an EMBL/GenBank/DDBJ whole genome shotgun (WGS) entry which is preliminary data.</text>
</comment>
<feature type="compositionally biased region" description="Basic residues" evidence="1">
    <location>
        <begin position="87"/>
        <end position="100"/>
    </location>
</feature>
<evidence type="ECO:0000313" key="2">
    <source>
        <dbReference type="EMBL" id="TCO22747.1"/>
    </source>
</evidence>
<protein>
    <submittedName>
        <fullName evidence="2">Uncharacterized protein</fullName>
    </submittedName>
</protein>